<keyword evidence="3" id="KW-0408">Iron</keyword>
<sequence length="181" mass="20680">MKTKAIEQIREACVNFGFFQIVNHGIPLELLSQTMYMYKNFFACSDEEKLAASIGGDDFRAHKIRSCVGRNHKPWLLHHILYQDEVKGLEVLKDDHWIPIAPSKDKLIVNIGDVIQVLSNNKFKSATHRAVSPSETDRVVTRTRSSIMCKEPSGLSHYHNLQRKLESRQSTEDSCLKNIIS</sequence>
<feature type="domain" description="Isopenicillin N synthase-like Fe(2+) 2OG dioxygenase" evidence="4">
    <location>
        <begin position="78"/>
        <end position="140"/>
    </location>
</feature>
<reference evidence="6 7" key="1">
    <citation type="journal article" date="2021" name="bioRxiv">
        <title>Chromosome-scale and haplotype-resolved genome assembly of a tetraploid potato cultivar.</title>
        <authorList>
            <person name="Sun H."/>
            <person name="Jiao W.-B."/>
            <person name="Krause K."/>
            <person name="Campoy J.A."/>
            <person name="Goel M."/>
            <person name="Folz-Donahue K."/>
            <person name="Kukat C."/>
            <person name="Huettel B."/>
            <person name="Schneeberger K."/>
        </authorList>
    </citation>
    <scope>NUCLEOTIDE SEQUENCE [LARGE SCALE GENOMIC DNA]</scope>
    <source>
        <strain evidence="6">SolTubOtavaFocal</strain>
        <tissue evidence="6">Leaves</tissue>
    </source>
</reference>
<dbReference type="InterPro" id="IPR027443">
    <property type="entry name" value="IPNS-like_sf"/>
</dbReference>
<keyword evidence="1" id="KW-0479">Metal-binding</keyword>
<accession>A0ABQ7VFK0</accession>
<dbReference type="EMBL" id="JAIVGD010000013">
    <property type="protein sequence ID" value="KAH0762799.1"/>
    <property type="molecule type" value="Genomic_DNA"/>
</dbReference>
<evidence type="ECO:0000259" key="4">
    <source>
        <dbReference type="Pfam" id="PF03171"/>
    </source>
</evidence>
<evidence type="ECO:0000256" key="3">
    <source>
        <dbReference type="ARBA" id="ARBA00023004"/>
    </source>
</evidence>
<dbReference type="InterPro" id="IPR044861">
    <property type="entry name" value="IPNS-like_FE2OG_OXY"/>
</dbReference>
<keyword evidence="2" id="KW-0847">Vitamin C</keyword>
<dbReference type="Pfam" id="PF03171">
    <property type="entry name" value="2OG-FeII_Oxy"/>
    <property type="match status" value="1"/>
</dbReference>
<evidence type="ECO:0000313" key="7">
    <source>
        <dbReference type="Proteomes" id="UP000826656"/>
    </source>
</evidence>
<evidence type="ECO:0000256" key="1">
    <source>
        <dbReference type="ARBA" id="ARBA00022723"/>
    </source>
</evidence>
<dbReference type="InterPro" id="IPR050231">
    <property type="entry name" value="Iron_ascorbate_oxido_reductase"/>
</dbReference>
<dbReference type="PANTHER" id="PTHR47990">
    <property type="entry name" value="2-OXOGLUTARATE (2OG) AND FE(II)-DEPENDENT OXYGENASE SUPERFAMILY PROTEIN-RELATED"/>
    <property type="match status" value="1"/>
</dbReference>
<name>A0ABQ7VFK0_SOLTU</name>
<comment type="caution">
    <text evidence="6">The sequence shown here is derived from an EMBL/GenBank/DDBJ whole genome shotgun (WGS) entry which is preliminary data.</text>
</comment>
<evidence type="ECO:0000256" key="2">
    <source>
        <dbReference type="ARBA" id="ARBA00022896"/>
    </source>
</evidence>
<keyword evidence="7" id="KW-1185">Reference proteome</keyword>
<evidence type="ECO:0000259" key="5">
    <source>
        <dbReference type="Pfam" id="PF14226"/>
    </source>
</evidence>
<dbReference type="SUPFAM" id="SSF51197">
    <property type="entry name" value="Clavaminate synthase-like"/>
    <property type="match status" value="1"/>
</dbReference>
<gene>
    <name evidence="6" type="ORF">KY290_018872</name>
</gene>
<evidence type="ECO:0000313" key="6">
    <source>
        <dbReference type="EMBL" id="KAH0762799.1"/>
    </source>
</evidence>
<proteinExistence type="predicted"/>
<dbReference type="Proteomes" id="UP000826656">
    <property type="component" value="Unassembled WGS sequence"/>
</dbReference>
<organism evidence="6 7">
    <name type="scientific">Solanum tuberosum</name>
    <name type="common">Potato</name>
    <dbReference type="NCBI Taxonomy" id="4113"/>
    <lineage>
        <taxon>Eukaryota</taxon>
        <taxon>Viridiplantae</taxon>
        <taxon>Streptophyta</taxon>
        <taxon>Embryophyta</taxon>
        <taxon>Tracheophyta</taxon>
        <taxon>Spermatophyta</taxon>
        <taxon>Magnoliopsida</taxon>
        <taxon>eudicotyledons</taxon>
        <taxon>Gunneridae</taxon>
        <taxon>Pentapetalae</taxon>
        <taxon>asterids</taxon>
        <taxon>lamiids</taxon>
        <taxon>Solanales</taxon>
        <taxon>Solanaceae</taxon>
        <taxon>Solanoideae</taxon>
        <taxon>Solaneae</taxon>
        <taxon>Solanum</taxon>
    </lineage>
</organism>
<dbReference type="InterPro" id="IPR026992">
    <property type="entry name" value="DIOX_N"/>
</dbReference>
<protein>
    <submittedName>
        <fullName evidence="6">Uncharacterized protein</fullName>
    </submittedName>
</protein>
<dbReference type="Gene3D" id="2.60.120.330">
    <property type="entry name" value="B-lactam Antibiotic, Isopenicillin N Synthase, Chain"/>
    <property type="match status" value="2"/>
</dbReference>
<feature type="domain" description="Non-haem dioxygenase N-terminal" evidence="5">
    <location>
        <begin position="3"/>
        <end position="55"/>
    </location>
</feature>
<dbReference type="Pfam" id="PF14226">
    <property type="entry name" value="DIOX_N"/>
    <property type="match status" value="1"/>
</dbReference>